<comment type="caution">
    <text evidence="5">The sequence shown here is derived from an EMBL/GenBank/DDBJ whole genome shotgun (WGS) entry which is preliminary data.</text>
</comment>
<feature type="coiled-coil region" evidence="3">
    <location>
        <begin position="162"/>
        <end position="498"/>
    </location>
</feature>
<dbReference type="EMBL" id="CAKOAT010303044">
    <property type="protein sequence ID" value="CAH8361330.1"/>
    <property type="molecule type" value="Genomic_DNA"/>
</dbReference>
<gene>
    <name evidence="5" type="ORF">ERUC_LOCUS27086</name>
</gene>
<keyword evidence="2 3" id="KW-0175">Coiled coil</keyword>
<dbReference type="AlphaFoldDB" id="A0ABC8KRS6"/>
<dbReference type="PANTHER" id="PTHR34224:SF4">
    <property type="entry name" value="INTERACTOR OF CONSTITUTIVE ACTIVE ROPS 2, CHLOROPLASTIC"/>
    <property type="match status" value="1"/>
</dbReference>
<evidence type="ECO:0000256" key="2">
    <source>
        <dbReference type="ARBA" id="ARBA00023054"/>
    </source>
</evidence>
<dbReference type="PANTHER" id="PTHR34224">
    <property type="entry name" value="INTERACTOR OF CONSTITUTIVE ACTIVE ROPS 2, CHLOROPLASTIC-RELATED"/>
    <property type="match status" value="1"/>
</dbReference>
<protein>
    <submittedName>
        <fullName evidence="5">Uncharacterized protein</fullName>
    </submittedName>
</protein>
<organism evidence="5 6">
    <name type="scientific">Eruca vesicaria subsp. sativa</name>
    <name type="common">Garden rocket</name>
    <name type="synonym">Eruca sativa</name>
    <dbReference type="NCBI Taxonomy" id="29727"/>
    <lineage>
        <taxon>Eukaryota</taxon>
        <taxon>Viridiplantae</taxon>
        <taxon>Streptophyta</taxon>
        <taxon>Embryophyta</taxon>
        <taxon>Tracheophyta</taxon>
        <taxon>Spermatophyta</taxon>
        <taxon>Magnoliopsida</taxon>
        <taxon>eudicotyledons</taxon>
        <taxon>Gunneridae</taxon>
        <taxon>Pentapetalae</taxon>
        <taxon>rosids</taxon>
        <taxon>malvids</taxon>
        <taxon>Brassicales</taxon>
        <taxon>Brassicaceae</taxon>
        <taxon>Brassiceae</taxon>
        <taxon>Eruca</taxon>
    </lineage>
</organism>
<evidence type="ECO:0000256" key="1">
    <source>
        <dbReference type="ARBA" id="ARBA00009778"/>
    </source>
</evidence>
<comment type="similarity">
    <text evidence="1">Belongs to the ICR family.</text>
</comment>
<dbReference type="InterPro" id="IPR029688">
    <property type="entry name" value="ICR"/>
</dbReference>
<feature type="region of interest" description="Disordered" evidence="4">
    <location>
        <begin position="1"/>
        <end position="80"/>
    </location>
</feature>
<keyword evidence="6" id="KW-1185">Reference proteome</keyword>
<dbReference type="Proteomes" id="UP001642260">
    <property type="component" value="Unassembled WGS sequence"/>
</dbReference>
<feature type="compositionally biased region" description="Low complexity" evidence="4">
    <location>
        <begin position="507"/>
        <end position="517"/>
    </location>
</feature>
<name>A0ABC8KRS6_ERUVS</name>
<evidence type="ECO:0000256" key="3">
    <source>
        <dbReference type="SAM" id="Coils"/>
    </source>
</evidence>
<evidence type="ECO:0000256" key="4">
    <source>
        <dbReference type="SAM" id="MobiDB-lite"/>
    </source>
</evidence>
<sequence>MQTPKQRPGSLEVPQKKSPTATPRTARKLKTAEADPVSSPNPKIRTPKTQSPKVVADRRSPKTPVNEIQKRRTWGTPEVAASQLSQLQEELKKAKEELSASEAYKKQAQDEANETKQQLMEINASEDSRIDELRKLSQERDKAWQSELEAMQRQHAMDSAALASAMNEVQKLKAQLSESESVENLRMELNETLSLVEELRGELYDAKEGEARAHEIVSATEKQLEIANLTLEMLRSDGMKMSEACNALTTELEQSKSEVKSLEQLVRQLEEERGNNTNEEDSSAVEELKEEINVARQEISQLKSAVEVTERRYHEEYIQSTLQIRSAYEQVEEVKSGYAQREAELDEELKKTKAERDALHERLMDKEAKLRILVDENELLNLKIKEIEEVNLENSELKKVESDMMELRANLMDKEMELQSVMSQNESLRSEMEKMQSEKDKAIAEALEKLGSLTEEADKSVKRAENAREQLGAAQVTNTELEAELRRLKVQCDQWRKAAEAAASMLSGGNNNNNSNGKYVERTGSLESPLRRNVNMMSPYRDETDDDLSSPKKKNGSMLKKFGVLLKKSQK</sequence>
<reference evidence="5 6" key="1">
    <citation type="submission" date="2022-03" db="EMBL/GenBank/DDBJ databases">
        <authorList>
            <person name="Macdonald S."/>
            <person name="Ahmed S."/>
            <person name="Newling K."/>
        </authorList>
    </citation>
    <scope>NUCLEOTIDE SEQUENCE [LARGE SCALE GENOMIC DNA]</scope>
</reference>
<accession>A0ABC8KRS6</accession>
<evidence type="ECO:0000313" key="5">
    <source>
        <dbReference type="EMBL" id="CAH8361330.1"/>
    </source>
</evidence>
<feature type="region of interest" description="Disordered" evidence="4">
    <location>
        <begin position="505"/>
        <end position="571"/>
    </location>
</feature>
<proteinExistence type="inferred from homology"/>
<evidence type="ECO:0000313" key="6">
    <source>
        <dbReference type="Proteomes" id="UP001642260"/>
    </source>
</evidence>